<dbReference type="EMBL" id="CYPU01000011">
    <property type="protein sequence ID" value="CUH46386.1"/>
    <property type="molecule type" value="Genomic_DNA"/>
</dbReference>
<dbReference type="RefSeq" id="WP_058276191.1">
    <property type="nucleotide sequence ID" value="NZ_CYPU01000011.1"/>
</dbReference>
<reference evidence="3 4" key="1">
    <citation type="submission" date="2015-09" db="EMBL/GenBank/DDBJ databases">
        <authorList>
            <consortium name="Swine Surveillance"/>
        </authorList>
    </citation>
    <scope>NUCLEOTIDE SEQUENCE [LARGE SCALE GENOMIC DNA]</scope>
    <source>
        <strain evidence="3 4">CECT 4292</strain>
    </source>
</reference>
<dbReference type="STRING" id="81569.RUM4293_01198"/>
<feature type="transmembrane region" description="Helical" evidence="2">
    <location>
        <begin position="30"/>
        <end position="53"/>
    </location>
</feature>
<keyword evidence="2" id="KW-0472">Membrane</keyword>
<dbReference type="GeneID" id="55491860"/>
<feature type="compositionally biased region" description="Basic and acidic residues" evidence="1">
    <location>
        <begin position="184"/>
        <end position="208"/>
    </location>
</feature>
<dbReference type="PANTHER" id="PTHR34219">
    <property type="entry name" value="IRON-REGULATED INNER MEMBRANE PROTEIN-RELATED"/>
    <property type="match status" value="1"/>
</dbReference>
<evidence type="ECO:0000313" key="4">
    <source>
        <dbReference type="Proteomes" id="UP000050783"/>
    </source>
</evidence>
<name>A0A0P1EAJ7_9RHOB</name>
<sequence length="269" mass="29411">MALNSQNLGDTPAQNTAAQKFYFAAWRWHFYAGIFVIPFLIILAVTGLMMMFITQFDGRDGEKIAVDVSGQALPVSQQALIALEDVPGAVVEWIGPKAENLATVFRIKTEEGQRLVAVDPYAGEVLPVCHLRLRLGRCDVGKTSSPAGQTSGRAADASGTAIVERGRPDRLVHRDGVPAGGPDLADRTGRRFAVDQQHPGDETRDKLTHKQPHPGNRCGPMRDPVLAELYKGPNTGSQRDCSHEDKRHEPGLDRHRRNAEQRTAIPATL</sequence>
<feature type="compositionally biased region" description="Basic and acidic residues" evidence="1">
    <location>
        <begin position="240"/>
        <end position="253"/>
    </location>
</feature>
<dbReference type="AlphaFoldDB" id="A0A0P1EAJ7"/>
<dbReference type="InterPro" id="IPR005625">
    <property type="entry name" value="PepSY-ass_TM"/>
</dbReference>
<dbReference type="Pfam" id="PF03929">
    <property type="entry name" value="PepSY_TM"/>
    <property type="match status" value="1"/>
</dbReference>
<keyword evidence="2" id="KW-0812">Transmembrane</keyword>
<gene>
    <name evidence="3" type="ORF">RUA4292_00551</name>
</gene>
<evidence type="ECO:0000256" key="2">
    <source>
        <dbReference type="SAM" id="Phobius"/>
    </source>
</evidence>
<accession>A0A0P1EAJ7</accession>
<dbReference type="PANTHER" id="PTHR34219:SF1">
    <property type="entry name" value="PEPSY DOMAIN-CONTAINING PROTEIN"/>
    <property type="match status" value="1"/>
</dbReference>
<evidence type="ECO:0000256" key="1">
    <source>
        <dbReference type="SAM" id="MobiDB-lite"/>
    </source>
</evidence>
<feature type="compositionally biased region" description="Basic and acidic residues" evidence="1">
    <location>
        <begin position="164"/>
        <end position="176"/>
    </location>
</feature>
<evidence type="ECO:0000313" key="3">
    <source>
        <dbReference type="EMBL" id="CUH46386.1"/>
    </source>
</evidence>
<feature type="region of interest" description="Disordered" evidence="1">
    <location>
        <begin position="143"/>
        <end position="269"/>
    </location>
</feature>
<dbReference type="Proteomes" id="UP000050783">
    <property type="component" value="Unassembled WGS sequence"/>
</dbReference>
<feature type="compositionally biased region" description="Polar residues" evidence="1">
    <location>
        <begin position="143"/>
        <end position="152"/>
    </location>
</feature>
<organism evidence="3 4">
    <name type="scientific">Ruegeria atlantica</name>
    <dbReference type="NCBI Taxonomy" id="81569"/>
    <lineage>
        <taxon>Bacteria</taxon>
        <taxon>Pseudomonadati</taxon>
        <taxon>Pseudomonadota</taxon>
        <taxon>Alphaproteobacteria</taxon>
        <taxon>Rhodobacterales</taxon>
        <taxon>Roseobacteraceae</taxon>
        <taxon>Ruegeria</taxon>
    </lineage>
</organism>
<keyword evidence="2" id="KW-1133">Transmembrane helix</keyword>
<proteinExistence type="predicted"/>
<protein>
    <submittedName>
        <fullName evidence="3">Putative iron-regulated membrane protein</fullName>
    </submittedName>
</protein>